<reference evidence="1 2" key="1">
    <citation type="submission" date="2021-05" db="EMBL/GenBank/DDBJ databases">
        <title>Genome Assembly of Synthetic Allotetraploid Brassica napus Reveals Homoeologous Exchanges between Subgenomes.</title>
        <authorList>
            <person name="Davis J.T."/>
        </authorList>
    </citation>
    <scope>NUCLEOTIDE SEQUENCE [LARGE SCALE GENOMIC DNA]</scope>
    <source>
        <strain evidence="2">cv. Da-Ae</strain>
        <tissue evidence="1">Seedling</tissue>
    </source>
</reference>
<gene>
    <name evidence="1" type="ORF">HID58_005737</name>
</gene>
<dbReference type="EMBL" id="JAGKQM010000002">
    <property type="protein sequence ID" value="KAH0938276.1"/>
    <property type="molecule type" value="Genomic_DNA"/>
</dbReference>
<dbReference type="Proteomes" id="UP000824890">
    <property type="component" value="Unassembled WGS sequence"/>
</dbReference>
<proteinExistence type="predicted"/>
<accession>A0ABQ8E9G4</accession>
<sequence length="37" mass="4329">METLMCGSTSLTFLITFLLQLSLRVRFSAYMEDFHLL</sequence>
<evidence type="ECO:0000313" key="2">
    <source>
        <dbReference type="Proteomes" id="UP000824890"/>
    </source>
</evidence>
<comment type="caution">
    <text evidence="1">The sequence shown here is derived from an EMBL/GenBank/DDBJ whole genome shotgun (WGS) entry which is preliminary data.</text>
</comment>
<organism evidence="1 2">
    <name type="scientific">Brassica napus</name>
    <name type="common">Rape</name>
    <dbReference type="NCBI Taxonomy" id="3708"/>
    <lineage>
        <taxon>Eukaryota</taxon>
        <taxon>Viridiplantae</taxon>
        <taxon>Streptophyta</taxon>
        <taxon>Embryophyta</taxon>
        <taxon>Tracheophyta</taxon>
        <taxon>Spermatophyta</taxon>
        <taxon>Magnoliopsida</taxon>
        <taxon>eudicotyledons</taxon>
        <taxon>Gunneridae</taxon>
        <taxon>Pentapetalae</taxon>
        <taxon>rosids</taxon>
        <taxon>malvids</taxon>
        <taxon>Brassicales</taxon>
        <taxon>Brassicaceae</taxon>
        <taxon>Brassiceae</taxon>
        <taxon>Brassica</taxon>
    </lineage>
</organism>
<keyword evidence="2" id="KW-1185">Reference proteome</keyword>
<name>A0ABQ8E9G4_BRANA</name>
<protein>
    <submittedName>
        <fullName evidence="1">Uncharacterized protein</fullName>
    </submittedName>
</protein>
<evidence type="ECO:0000313" key="1">
    <source>
        <dbReference type="EMBL" id="KAH0938276.1"/>
    </source>
</evidence>